<proteinExistence type="predicted"/>
<sequence length="821" mass="88931">MASDWAGLPRHLLITIFQMVLDVHYDLIPLAQHWYALASVCRHWHETVSATPLMVELQTPEDLGAPVLRWLSQRCMESLSMRPAVDRKRRDELLLQYPEFIRRSGQDLQVLWNADLSTSLPLLPHFQNLNKLALYSPNLKRCWGGVLSAKRLENLHALPKLHVLQIRGEFKSIDLASLPPCVGCLTISCYTAWTQVEVALPPPAPGSRLRHLAVKSAQVLVDWPALCASGCEQVELTAENLTLSLVPLAGQPGAEVREDAARSARQEARIPIPGRFPGPEPAYGALTEELTRGSVRGATLAFYTLSVAAPTWRNVRLMEDPDALLSALRSQLLGAAWDVSPTLECHPDFVGDAESPDPCHVLELTREDDAGGARSFHFTTPATPDERALVLAGPVWRLAWCGDPASDAILADPRFLAASGPTLEELTNVELRPGLSLEPFLALHTLVARVRGPDLARLALPRSLRTLTLVAWADDDEEAVDFDARELAPRLPELADLGLVGWRAHDLAALGPGVRRIRVSDPDTRGDGLERVPTVYPIGARGRFRFPACFAADGGAAAGAAGTGGPAGGRGGAVLPASTPASPASPAASSSSSSWTEASSEGDAEGDHSQRRGAAAPPLHPMWLGRALSRQDEELLDAMEEEEDQLYNGSWPLDPPEHAFYRGDECEADCGDPQCMVHSKLRMIQISVTGQDLEVEVVKLDDLVDAGFQCISINLPDAEGLPCLLLISISWERFLDKLNASAVEVIEVNSYSSSVHVVEQLPGAAINAYASSCAFVNALALVEGRAGDVWDIKSWMGGDSERGIVPNARGYALLRRTSRSR</sequence>
<evidence type="ECO:0000313" key="2">
    <source>
        <dbReference type="EMBL" id="JAT69432.1"/>
    </source>
</evidence>
<dbReference type="EMBL" id="GDKF01009190">
    <property type="protein sequence ID" value="JAT69432.1"/>
    <property type="molecule type" value="Transcribed_RNA"/>
</dbReference>
<reference evidence="2" key="1">
    <citation type="submission" date="2015-08" db="EMBL/GenBank/DDBJ databases">
        <authorList>
            <person name="Babu N.S."/>
            <person name="Beckwith C.J."/>
            <person name="Beseler K.G."/>
            <person name="Brison A."/>
            <person name="Carone J.V."/>
            <person name="Caskin T.P."/>
            <person name="Diamond M."/>
            <person name="Durham M.E."/>
            <person name="Foxe J.M."/>
            <person name="Go M."/>
            <person name="Henderson B.A."/>
            <person name="Jones I.B."/>
            <person name="McGettigan J.A."/>
            <person name="Micheletti S.J."/>
            <person name="Nasrallah M.E."/>
            <person name="Ortiz D."/>
            <person name="Piller C.R."/>
            <person name="Privatt S.R."/>
            <person name="Schneider S.L."/>
            <person name="Sharp S."/>
            <person name="Smith T.C."/>
            <person name="Stanton J.D."/>
            <person name="Ullery H.E."/>
            <person name="Wilson R.J."/>
            <person name="Serrano M.G."/>
            <person name="Buck G."/>
            <person name="Lee V."/>
            <person name="Wang Y."/>
            <person name="Carvalho R."/>
            <person name="Voegtly L."/>
            <person name="Shi R."/>
            <person name="Duckworth R."/>
            <person name="Johnson A."/>
            <person name="Loviza R."/>
            <person name="Walstead R."/>
            <person name="Shah Z."/>
            <person name="Kiflezghi M."/>
            <person name="Wade K."/>
            <person name="Ball S.L."/>
            <person name="Bradley K.W."/>
            <person name="Asai D.J."/>
            <person name="Bowman C.A."/>
            <person name="Russell D.A."/>
            <person name="Pope W.H."/>
            <person name="Jacobs-Sera D."/>
            <person name="Hendrix R.W."/>
            <person name="Hatfull G.F."/>
        </authorList>
    </citation>
    <scope>NUCLEOTIDE SEQUENCE</scope>
</reference>
<accession>A0A1D1ZR40</accession>
<dbReference type="AlphaFoldDB" id="A0A1D1ZR40"/>
<organism evidence="2">
    <name type="scientific">Auxenochlorella protothecoides</name>
    <name type="common">Green microalga</name>
    <name type="synonym">Chlorella protothecoides</name>
    <dbReference type="NCBI Taxonomy" id="3075"/>
    <lineage>
        <taxon>Eukaryota</taxon>
        <taxon>Viridiplantae</taxon>
        <taxon>Chlorophyta</taxon>
        <taxon>core chlorophytes</taxon>
        <taxon>Trebouxiophyceae</taxon>
        <taxon>Chlorellales</taxon>
        <taxon>Chlorellaceae</taxon>
        <taxon>Auxenochlorella</taxon>
    </lineage>
</organism>
<evidence type="ECO:0000256" key="1">
    <source>
        <dbReference type="SAM" id="MobiDB-lite"/>
    </source>
</evidence>
<feature type="compositionally biased region" description="Low complexity" evidence="1">
    <location>
        <begin position="576"/>
        <end position="601"/>
    </location>
</feature>
<name>A0A1D1ZR40_AUXPR</name>
<gene>
    <name evidence="2" type="ORF">g.2595</name>
</gene>
<protein>
    <submittedName>
        <fullName evidence="2">Uncharacterized protein</fullName>
    </submittedName>
</protein>
<feature type="compositionally biased region" description="Gly residues" evidence="1">
    <location>
        <begin position="561"/>
        <end position="572"/>
    </location>
</feature>
<feature type="region of interest" description="Disordered" evidence="1">
    <location>
        <begin position="555"/>
        <end position="620"/>
    </location>
</feature>